<gene>
    <name evidence="11" type="ORF">C7R54_13610</name>
</gene>
<dbReference type="PRINTS" id="PR00070">
    <property type="entry name" value="DHFR"/>
</dbReference>
<evidence type="ECO:0000256" key="1">
    <source>
        <dbReference type="ARBA" id="ARBA00004903"/>
    </source>
</evidence>
<evidence type="ECO:0000256" key="2">
    <source>
        <dbReference type="ARBA" id="ARBA00009539"/>
    </source>
</evidence>
<dbReference type="Gene3D" id="3.40.430.10">
    <property type="entry name" value="Dihydrofolate Reductase, subunit A"/>
    <property type="match status" value="1"/>
</dbReference>
<dbReference type="FunFam" id="3.40.430.10:FF:000001">
    <property type="entry name" value="Dihydrofolate reductase"/>
    <property type="match status" value="1"/>
</dbReference>
<dbReference type="GO" id="GO:0005829">
    <property type="term" value="C:cytosol"/>
    <property type="evidence" value="ECO:0007669"/>
    <property type="project" value="TreeGrafter"/>
</dbReference>
<dbReference type="EC" id="1.5.1.3" evidence="3 8"/>
<dbReference type="GO" id="GO:0046452">
    <property type="term" value="P:dihydrofolate metabolic process"/>
    <property type="evidence" value="ECO:0007669"/>
    <property type="project" value="TreeGrafter"/>
</dbReference>
<dbReference type="Pfam" id="PF00186">
    <property type="entry name" value="DHFR_1"/>
    <property type="match status" value="1"/>
</dbReference>
<evidence type="ECO:0000256" key="4">
    <source>
        <dbReference type="ARBA" id="ARBA00022563"/>
    </source>
</evidence>
<comment type="catalytic activity">
    <reaction evidence="8">
        <text>(6S)-5,6,7,8-tetrahydrofolate + NADP(+) = 7,8-dihydrofolate + NADPH + H(+)</text>
        <dbReference type="Rhea" id="RHEA:15009"/>
        <dbReference type="ChEBI" id="CHEBI:15378"/>
        <dbReference type="ChEBI" id="CHEBI:57451"/>
        <dbReference type="ChEBI" id="CHEBI:57453"/>
        <dbReference type="ChEBI" id="CHEBI:57783"/>
        <dbReference type="ChEBI" id="CHEBI:58349"/>
        <dbReference type="EC" id="1.5.1.3"/>
    </reaction>
</comment>
<comment type="similarity">
    <text evidence="2 8 9">Belongs to the dihydrofolate reductase family.</text>
</comment>
<dbReference type="PROSITE" id="PS51330">
    <property type="entry name" value="DHFR_2"/>
    <property type="match status" value="1"/>
</dbReference>
<dbReference type="InterPro" id="IPR012259">
    <property type="entry name" value="DHFR"/>
</dbReference>
<dbReference type="AlphaFoldDB" id="A0A4Q1HK76"/>
<protein>
    <recommendedName>
        <fullName evidence="3 8">Dihydrofolate reductase</fullName>
        <ecNumber evidence="3 8">1.5.1.3</ecNumber>
    </recommendedName>
</protein>
<dbReference type="InterPro" id="IPR024072">
    <property type="entry name" value="DHFR-like_dom_sf"/>
</dbReference>
<dbReference type="EMBL" id="PYAL01000003">
    <property type="protein sequence ID" value="RXN90524.1"/>
    <property type="molecule type" value="Genomic_DNA"/>
</dbReference>
<comment type="function">
    <text evidence="7 8">Key enzyme in folate metabolism. Catalyzes an essential reaction for de novo glycine and purine synthesis, and for DNA precursor synthesis.</text>
</comment>
<dbReference type="GO" id="GO:0046654">
    <property type="term" value="P:tetrahydrofolate biosynthetic process"/>
    <property type="evidence" value="ECO:0007669"/>
    <property type="project" value="UniProtKB-UniPathway"/>
</dbReference>
<keyword evidence="6 8" id="KW-0560">Oxidoreductase</keyword>
<evidence type="ECO:0000259" key="10">
    <source>
        <dbReference type="PROSITE" id="PS51330"/>
    </source>
</evidence>
<name>A0A4Q1HK76_9BURK</name>
<dbReference type="GO" id="GO:0070401">
    <property type="term" value="F:NADP+ binding"/>
    <property type="evidence" value="ECO:0007669"/>
    <property type="project" value="UniProtKB-ARBA"/>
</dbReference>
<dbReference type="InterPro" id="IPR017925">
    <property type="entry name" value="DHFR_CS"/>
</dbReference>
<evidence type="ECO:0000256" key="6">
    <source>
        <dbReference type="ARBA" id="ARBA00023002"/>
    </source>
</evidence>
<keyword evidence="5 8" id="KW-0521">NADP</keyword>
<comment type="caution">
    <text evidence="11">The sequence shown here is derived from an EMBL/GenBank/DDBJ whole genome shotgun (WGS) entry which is preliminary data.</text>
</comment>
<dbReference type="RefSeq" id="WP_129150954.1">
    <property type="nucleotide sequence ID" value="NZ_JBHSDO010000014.1"/>
</dbReference>
<evidence type="ECO:0000256" key="5">
    <source>
        <dbReference type="ARBA" id="ARBA00022857"/>
    </source>
</evidence>
<dbReference type="CDD" id="cd00209">
    <property type="entry name" value="DHFR"/>
    <property type="match status" value="1"/>
</dbReference>
<dbReference type="PANTHER" id="PTHR48069">
    <property type="entry name" value="DIHYDROFOLATE REDUCTASE"/>
    <property type="match status" value="1"/>
</dbReference>
<dbReference type="GO" id="GO:0046655">
    <property type="term" value="P:folic acid metabolic process"/>
    <property type="evidence" value="ECO:0007669"/>
    <property type="project" value="TreeGrafter"/>
</dbReference>
<evidence type="ECO:0000256" key="8">
    <source>
        <dbReference type="PIRNR" id="PIRNR000194"/>
    </source>
</evidence>
<dbReference type="Proteomes" id="UP000290849">
    <property type="component" value="Unassembled WGS sequence"/>
</dbReference>
<dbReference type="PANTHER" id="PTHR48069:SF3">
    <property type="entry name" value="DIHYDROFOLATE REDUCTASE"/>
    <property type="match status" value="1"/>
</dbReference>
<accession>A0A4Q1HK76</accession>
<evidence type="ECO:0000313" key="11">
    <source>
        <dbReference type="EMBL" id="RXN90524.1"/>
    </source>
</evidence>
<dbReference type="PIRSF" id="PIRSF000194">
    <property type="entry name" value="DHFR"/>
    <property type="match status" value="1"/>
</dbReference>
<comment type="pathway">
    <text evidence="1 8">Cofactor biosynthesis; tetrahydrofolate biosynthesis; 5,6,7,8-tetrahydrofolate from 7,8-dihydrofolate: step 1/1.</text>
</comment>
<proteinExistence type="inferred from homology"/>
<evidence type="ECO:0000256" key="9">
    <source>
        <dbReference type="RuleBase" id="RU004474"/>
    </source>
</evidence>
<dbReference type="PROSITE" id="PS00075">
    <property type="entry name" value="DHFR_1"/>
    <property type="match status" value="1"/>
</dbReference>
<evidence type="ECO:0000256" key="3">
    <source>
        <dbReference type="ARBA" id="ARBA00012856"/>
    </source>
</evidence>
<dbReference type="InterPro" id="IPR001796">
    <property type="entry name" value="DHFR_dom"/>
</dbReference>
<dbReference type="GO" id="GO:0004146">
    <property type="term" value="F:dihydrofolate reductase activity"/>
    <property type="evidence" value="ECO:0007669"/>
    <property type="project" value="UniProtKB-EC"/>
</dbReference>
<feature type="domain" description="DHFR" evidence="10">
    <location>
        <begin position="18"/>
        <end position="174"/>
    </location>
</feature>
<organism evidence="11 12">
    <name type="scientific">Achromobacter aloeverae</name>
    <dbReference type="NCBI Taxonomy" id="1750518"/>
    <lineage>
        <taxon>Bacteria</taxon>
        <taxon>Pseudomonadati</taxon>
        <taxon>Pseudomonadota</taxon>
        <taxon>Betaproteobacteria</taxon>
        <taxon>Burkholderiales</taxon>
        <taxon>Alcaligenaceae</taxon>
        <taxon>Achromobacter</taxon>
    </lineage>
</organism>
<evidence type="ECO:0000313" key="12">
    <source>
        <dbReference type="Proteomes" id="UP000290849"/>
    </source>
</evidence>
<sequence length="183" mass="19524">MKKVNPSGKDGGAAPSPVLTLVVAYARNRVIGRDNALPWKLPGDLAHFKRTTLGHPIVMGRKTWESLGRPLPGRRNIVISRDPAYAAAGAEVVGSLPAALAACADVAQVCVIGGAQIYAAALPLAQRIVATEVQADVEGDAWFPPLPADEWREISRQAQPGENGYAYDFVEYERNQAGQRQAG</sequence>
<dbReference type="OrthoDB" id="9804315at2"/>
<keyword evidence="4 8" id="KW-0554">One-carbon metabolism</keyword>
<dbReference type="SUPFAM" id="SSF53597">
    <property type="entry name" value="Dihydrofolate reductase-like"/>
    <property type="match status" value="1"/>
</dbReference>
<keyword evidence="12" id="KW-1185">Reference proteome</keyword>
<reference evidence="11 12" key="1">
    <citation type="journal article" date="2017" name="Int. J. Syst. Evol. Microbiol.">
        <title>Achromobacter aloeverae sp. nov., isolated from the root of Aloe vera (L.) Burm.f.</title>
        <authorList>
            <person name="Kuncharoen N."/>
            <person name="Muramatsu Y."/>
            <person name="Shibata C."/>
            <person name="Kamakura Y."/>
            <person name="Nakagawa Y."/>
            <person name="Tanasupawat S."/>
        </authorList>
    </citation>
    <scope>NUCLEOTIDE SEQUENCE [LARGE SCALE GENOMIC DNA]</scope>
    <source>
        <strain evidence="11 12">AVA-1</strain>
    </source>
</reference>
<dbReference type="UniPathway" id="UPA00077">
    <property type="reaction ID" value="UER00158"/>
</dbReference>
<evidence type="ECO:0000256" key="7">
    <source>
        <dbReference type="ARBA" id="ARBA00025067"/>
    </source>
</evidence>
<dbReference type="GO" id="GO:0006730">
    <property type="term" value="P:one-carbon metabolic process"/>
    <property type="evidence" value="ECO:0007669"/>
    <property type="project" value="UniProtKB-KW"/>
</dbReference>